<feature type="domain" description="CzcB-like C-terminal circularly permuted SH3-like" evidence="9">
    <location>
        <begin position="311"/>
        <end position="370"/>
    </location>
</feature>
<evidence type="ECO:0000256" key="5">
    <source>
        <dbReference type="ARBA" id="ARBA00058766"/>
    </source>
</evidence>
<evidence type="ECO:0000256" key="4">
    <source>
        <dbReference type="ARBA" id="ARBA00043263"/>
    </source>
</evidence>
<dbReference type="Gene3D" id="1.10.287.470">
    <property type="entry name" value="Helix hairpin bin"/>
    <property type="match status" value="1"/>
</dbReference>
<organism evidence="10 11">
    <name type="scientific">Methylomonas paludis</name>
    <dbReference type="NCBI Taxonomy" id="1173101"/>
    <lineage>
        <taxon>Bacteria</taxon>
        <taxon>Pseudomonadati</taxon>
        <taxon>Pseudomonadota</taxon>
        <taxon>Gammaproteobacteria</taxon>
        <taxon>Methylococcales</taxon>
        <taxon>Methylococcaceae</taxon>
        <taxon>Methylomonas</taxon>
    </lineage>
</organism>
<dbReference type="Pfam" id="PF25954">
    <property type="entry name" value="Beta-barrel_RND_2"/>
    <property type="match status" value="1"/>
</dbReference>
<dbReference type="SUPFAM" id="SSF111369">
    <property type="entry name" value="HlyD-like secretion proteins"/>
    <property type="match status" value="1"/>
</dbReference>
<evidence type="ECO:0000259" key="7">
    <source>
        <dbReference type="Pfam" id="PF25954"/>
    </source>
</evidence>
<dbReference type="PANTHER" id="PTHR30097">
    <property type="entry name" value="CATION EFFLUX SYSTEM PROTEIN CUSB"/>
    <property type="match status" value="1"/>
</dbReference>
<evidence type="ECO:0000259" key="6">
    <source>
        <dbReference type="Pfam" id="PF25893"/>
    </source>
</evidence>
<dbReference type="GO" id="GO:0030288">
    <property type="term" value="C:outer membrane-bounded periplasmic space"/>
    <property type="evidence" value="ECO:0007669"/>
    <property type="project" value="TreeGrafter"/>
</dbReference>
<feature type="domain" description="CzcB-like barrel-sandwich hybrid" evidence="8">
    <location>
        <begin position="74"/>
        <end position="225"/>
    </location>
</feature>
<accession>A0A975MLY8</accession>
<evidence type="ECO:0000259" key="9">
    <source>
        <dbReference type="Pfam" id="PF25975"/>
    </source>
</evidence>
<dbReference type="InterPro" id="IPR058792">
    <property type="entry name" value="Beta-barrel_RND_2"/>
</dbReference>
<feature type="domain" description="CzcB-like alpha-helical hairpin" evidence="6">
    <location>
        <begin position="113"/>
        <end position="171"/>
    </location>
</feature>
<dbReference type="InterPro" id="IPR058649">
    <property type="entry name" value="CzcB_C"/>
</dbReference>
<comment type="function">
    <text evidence="5">CzcA and CzcB together would act in zinc efflux nearly as effectively as the complete czc efflux system (CzcABC). The CzcB protein is thought to funnel zinc cations to the CzcA transport protein.</text>
</comment>
<dbReference type="Gene3D" id="2.40.30.170">
    <property type="match status" value="1"/>
</dbReference>
<dbReference type="GO" id="GO:0022857">
    <property type="term" value="F:transmembrane transporter activity"/>
    <property type="evidence" value="ECO:0007669"/>
    <property type="project" value="InterPro"/>
</dbReference>
<reference evidence="10" key="1">
    <citation type="submission" date="2021-04" db="EMBL/GenBank/DDBJ databases">
        <title>Draft genome sequence data of methanotrophic Methylovulum sp. strain S1L and Methylomonas sp. strain S2AM isolated from boreal lake water columns.</title>
        <authorList>
            <person name="Rissanen A.J."/>
            <person name="Mangayil R."/>
            <person name="Svenning M.M."/>
            <person name="Khanongnuch R."/>
        </authorList>
    </citation>
    <scope>NUCLEOTIDE SEQUENCE</scope>
    <source>
        <strain evidence="10">S2AM</strain>
    </source>
</reference>
<dbReference type="KEGG" id="mpad:KEF85_13450"/>
<dbReference type="Gene3D" id="2.40.420.20">
    <property type="match status" value="1"/>
</dbReference>
<gene>
    <name evidence="10" type="ORF">KEF85_13450</name>
</gene>
<evidence type="ECO:0000259" key="8">
    <source>
        <dbReference type="Pfam" id="PF25973"/>
    </source>
</evidence>
<keyword evidence="2" id="KW-0813">Transport</keyword>
<evidence type="ECO:0000256" key="2">
    <source>
        <dbReference type="ARBA" id="ARBA00022448"/>
    </source>
</evidence>
<dbReference type="RefSeq" id="WP_215581388.1">
    <property type="nucleotide sequence ID" value="NZ_CP073754.1"/>
</dbReference>
<sequence>MHFKQSGVKPTGYLVWPVAVICVLAAVVNTHAEPVVNVKASPALIKLLSITEIKPSEISESLSLPARVELDQLRVARIGASVTGRITEINAVLGQAVKKGERLALLNSTELSQAQSDYLKATSQVNLRQITVQRAERLLEGGILAEAELQERQAVLREAEVDLRAAADRLRVMGMSEADLKRLDQKRTIFSYSPVSASIDGVVIESHIALGQVVQPADALYTVADLSQLWLVAEVPEQQAQWAKQGDEAHVEIPALPGPELSGKLIYVADLVDPETRTVLVRMALANPQRLFKPQMLATLKINKSGAQILSVPSEAVIRENDNDYVFVELKAGIFQLRAVKLGTEQDENRPLLAGLKPGERIVVKGAFHLNIERLRNTAN</sequence>
<feature type="domain" description="CusB-like beta-barrel" evidence="7">
    <location>
        <begin position="228"/>
        <end position="304"/>
    </location>
</feature>
<name>A0A975MLY8_9GAMM</name>
<dbReference type="Pfam" id="PF25973">
    <property type="entry name" value="BSH_CzcB"/>
    <property type="match status" value="1"/>
</dbReference>
<evidence type="ECO:0000313" key="10">
    <source>
        <dbReference type="EMBL" id="QWF70333.1"/>
    </source>
</evidence>
<dbReference type="InterPro" id="IPR051909">
    <property type="entry name" value="MFP_Cation_Efflux"/>
</dbReference>
<evidence type="ECO:0000313" key="11">
    <source>
        <dbReference type="Proteomes" id="UP000676649"/>
    </source>
</evidence>
<dbReference type="NCBIfam" id="TIGR01730">
    <property type="entry name" value="RND_mfp"/>
    <property type="match status" value="1"/>
</dbReference>
<dbReference type="FunFam" id="2.40.420.20:FF:000006">
    <property type="entry name" value="RND family efflux transporter MFP subunit"/>
    <property type="match status" value="1"/>
</dbReference>
<dbReference type="InterPro" id="IPR058648">
    <property type="entry name" value="HH_CzcB-like"/>
</dbReference>
<dbReference type="Proteomes" id="UP000676649">
    <property type="component" value="Chromosome"/>
</dbReference>
<evidence type="ECO:0000256" key="3">
    <source>
        <dbReference type="ARBA" id="ARBA00022833"/>
    </source>
</evidence>
<dbReference type="AlphaFoldDB" id="A0A975MLY8"/>
<dbReference type="FunFam" id="2.40.30.170:FF:000010">
    <property type="entry name" value="Efflux RND transporter periplasmic adaptor subunit"/>
    <property type="match status" value="1"/>
</dbReference>
<comment type="similarity">
    <text evidence="1">Belongs to the membrane fusion protein (MFP) (TC 8.A.1) family.</text>
</comment>
<keyword evidence="3" id="KW-0862">Zinc</keyword>
<dbReference type="GO" id="GO:0046686">
    <property type="term" value="P:response to cadmium ion"/>
    <property type="evidence" value="ECO:0007669"/>
    <property type="project" value="UniProtKB-KW"/>
</dbReference>
<evidence type="ECO:0000256" key="1">
    <source>
        <dbReference type="ARBA" id="ARBA00009477"/>
    </source>
</evidence>
<dbReference type="EMBL" id="CP073754">
    <property type="protein sequence ID" value="QWF70333.1"/>
    <property type="molecule type" value="Genomic_DNA"/>
</dbReference>
<protein>
    <submittedName>
        <fullName evidence="10">Efflux RND transporter periplasmic adaptor subunit</fullName>
    </submittedName>
</protein>
<keyword evidence="4" id="KW-0105">Cadmium resistance</keyword>
<keyword evidence="11" id="KW-1185">Reference proteome</keyword>
<dbReference type="GO" id="GO:0016020">
    <property type="term" value="C:membrane"/>
    <property type="evidence" value="ECO:0007669"/>
    <property type="project" value="InterPro"/>
</dbReference>
<dbReference type="InterPro" id="IPR006143">
    <property type="entry name" value="RND_pump_MFP"/>
</dbReference>
<proteinExistence type="inferred from homology"/>
<dbReference type="Pfam" id="PF25893">
    <property type="entry name" value="HH_CzcB"/>
    <property type="match status" value="1"/>
</dbReference>
<dbReference type="GO" id="GO:0015679">
    <property type="term" value="P:plasma membrane copper ion transport"/>
    <property type="evidence" value="ECO:0007669"/>
    <property type="project" value="TreeGrafter"/>
</dbReference>
<dbReference type="PANTHER" id="PTHR30097:SF4">
    <property type="entry name" value="SLR6042 PROTEIN"/>
    <property type="match status" value="1"/>
</dbReference>
<dbReference type="GO" id="GO:0060003">
    <property type="term" value="P:copper ion export"/>
    <property type="evidence" value="ECO:0007669"/>
    <property type="project" value="TreeGrafter"/>
</dbReference>
<dbReference type="Pfam" id="PF25975">
    <property type="entry name" value="CzcB_C"/>
    <property type="match status" value="1"/>
</dbReference>
<dbReference type="InterPro" id="IPR058647">
    <property type="entry name" value="BSH_CzcB-like"/>
</dbReference>
<dbReference type="GO" id="GO:0046914">
    <property type="term" value="F:transition metal ion binding"/>
    <property type="evidence" value="ECO:0007669"/>
    <property type="project" value="TreeGrafter"/>
</dbReference>